<sequence length="410" mass="46981">MVVEEEANLGVGLEGFEFVSWFNKCLKWFRIYFEALDKSFLQMSNERLMLERVERRAVVNLMAGATAELVEWRERAAQWTWRMRNNAFVFTIVCEVIPFSHELGFPTMVEATCKDTLMPISVKDHDISFNYLDCIHVVPPPIVVLEMEHEVVNVGPKVVMEVEPKEVLGFGVAEKIRVDAEPKVVFDIEVVEEVVARVEVERLVGIKVVVTAIPESLENSRLMIIHNDDVESFMVVEQCLWKVHRYSMAIALETRVRLSRVRHLELPKVHPLDLPLRFVVGHSSNVQSSTDQPTPTLQGPLNAQVQKNKWKQVDGGQRPRGQRCLQPPVMKICLTRSLTFAINMLALSTNNRGTKLAKTRVGEMEIRDEQAQGQLGRVVEVKKKQENEIRSLKNNLEELKKALNEKHTKR</sequence>
<evidence type="ECO:0000256" key="4">
    <source>
        <dbReference type="ARBA" id="ARBA00023242"/>
    </source>
</evidence>
<dbReference type="Proteomes" id="UP001603857">
    <property type="component" value="Unassembled WGS sequence"/>
</dbReference>
<evidence type="ECO:0000313" key="7">
    <source>
        <dbReference type="Proteomes" id="UP001603857"/>
    </source>
</evidence>
<name>A0ABD1MYZ0_9FABA</name>
<keyword evidence="3" id="KW-0804">Transcription</keyword>
<dbReference type="EMBL" id="JBGMDY010000003">
    <property type="protein sequence ID" value="KAL2341034.1"/>
    <property type="molecule type" value="Genomic_DNA"/>
</dbReference>
<evidence type="ECO:0000256" key="5">
    <source>
        <dbReference type="SAM" id="Coils"/>
    </source>
</evidence>
<reference evidence="6 7" key="1">
    <citation type="submission" date="2024-08" db="EMBL/GenBank/DDBJ databases">
        <title>Insights into the chromosomal genome structure of Flemingia macrophylla.</title>
        <authorList>
            <person name="Ding Y."/>
            <person name="Zhao Y."/>
            <person name="Bi W."/>
            <person name="Wu M."/>
            <person name="Zhao G."/>
            <person name="Gong Y."/>
            <person name="Li W."/>
            <person name="Zhang P."/>
        </authorList>
    </citation>
    <scope>NUCLEOTIDE SEQUENCE [LARGE SCALE GENOMIC DNA]</scope>
    <source>
        <strain evidence="6">DYQJB</strain>
        <tissue evidence="6">Leaf</tissue>
    </source>
</reference>
<gene>
    <name evidence="6" type="ORF">Fmac_008974</name>
</gene>
<keyword evidence="2" id="KW-0805">Transcription regulation</keyword>
<dbReference type="AlphaFoldDB" id="A0ABD1MYZ0"/>
<evidence type="ECO:0000313" key="6">
    <source>
        <dbReference type="EMBL" id="KAL2341034.1"/>
    </source>
</evidence>
<protein>
    <submittedName>
        <fullName evidence="6">Uncharacterized protein</fullName>
    </submittedName>
</protein>
<organism evidence="6 7">
    <name type="scientific">Flemingia macrophylla</name>
    <dbReference type="NCBI Taxonomy" id="520843"/>
    <lineage>
        <taxon>Eukaryota</taxon>
        <taxon>Viridiplantae</taxon>
        <taxon>Streptophyta</taxon>
        <taxon>Embryophyta</taxon>
        <taxon>Tracheophyta</taxon>
        <taxon>Spermatophyta</taxon>
        <taxon>Magnoliopsida</taxon>
        <taxon>eudicotyledons</taxon>
        <taxon>Gunneridae</taxon>
        <taxon>Pentapetalae</taxon>
        <taxon>rosids</taxon>
        <taxon>fabids</taxon>
        <taxon>Fabales</taxon>
        <taxon>Fabaceae</taxon>
        <taxon>Papilionoideae</taxon>
        <taxon>50 kb inversion clade</taxon>
        <taxon>NPAAA clade</taxon>
        <taxon>indigoferoid/millettioid clade</taxon>
        <taxon>Phaseoleae</taxon>
        <taxon>Flemingia</taxon>
    </lineage>
</organism>
<feature type="coiled-coil region" evidence="5">
    <location>
        <begin position="375"/>
        <end position="409"/>
    </location>
</feature>
<keyword evidence="5" id="KW-0175">Coiled coil</keyword>
<evidence type="ECO:0000256" key="2">
    <source>
        <dbReference type="ARBA" id="ARBA00023015"/>
    </source>
</evidence>
<keyword evidence="7" id="KW-1185">Reference proteome</keyword>
<accession>A0ABD1MYZ0</accession>
<dbReference type="GO" id="GO:0005634">
    <property type="term" value="C:nucleus"/>
    <property type="evidence" value="ECO:0007669"/>
    <property type="project" value="UniProtKB-SubCell"/>
</dbReference>
<proteinExistence type="predicted"/>
<evidence type="ECO:0000256" key="1">
    <source>
        <dbReference type="ARBA" id="ARBA00004123"/>
    </source>
</evidence>
<keyword evidence="4" id="KW-0539">Nucleus</keyword>
<comment type="subcellular location">
    <subcellularLocation>
        <location evidence="1">Nucleus</location>
    </subcellularLocation>
</comment>
<dbReference type="InterPro" id="IPR005202">
    <property type="entry name" value="TF_GRAS"/>
</dbReference>
<comment type="caution">
    <text evidence="6">The sequence shown here is derived from an EMBL/GenBank/DDBJ whole genome shotgun (WGS) entry which is preliminary data.</text>
</comment>
<dbReference type="Pfam" id="PF03514">
    <property type="entry name" value="GRAS"/>
    <property type="match status" value="1"/>
</dbReference>
<evidence type="ECO:0000256" key="3">
    <source>
        <dbReference type="ARBA" id="ARBA00023163"/>
    </source>
</evidence>